<dbReference type="EMBL" id="JBBWUH010000003">
    <property type="protein sequence ID" value="KAK8174195.1"/>
    <property type="molecule type" value="Genomic_DNA"/>
</dbReference>
<keyword evidence="7 9" id="KW-0472">Membrane</keyword>
<evidence type="ECO:0000256" key="2">
    <source>
        <dbReference type="ARBA" id="ARBA00005179"/>
    </source>
</evidence>
<proteinExistence type="inferred from homology"/>
<dbReference type="Proteomes" id="UP001456524">
    <property type="component" value="Unassembled WGS sequence"/>
</dbReference>
<sequence>MVHWITIMPVASALEPVSFWLAHFLPRHLRFTVCLASIALFLAVVYFVPRSNVHSDDFAFSASILYVLLSQQVLLMLKDPFSEFVRLRPPFQQRVTTSAQTKANDAAAKAPPSPVSSGEESEDHGKKERADNQLTTTTTPIYAFAHLSPLNKVYWCMEVTRNLRGIGWSYQAPHIPASFPPSQFYSCAISRVLQLYLTHDAATYLFSKLTAHGTQRLAAMPAWQAMAGVLLVGFQIGTFMELTYWACCALCLTTRLGWTDKQLWVPILGPLSQCYSLRRFWGRTWHQNMRRYLQTPGLLLARNVLHLRRGSFASRHVQSGLAFLQSGLFHWLANKAVLPHVRFTATIPFFLAQELGFVLEDAAKVVGERAGIIGTKRAVAAGGAEKQKGDKDQDDAPPPTWLKCLGAVWTFAWIGFFGPWLVDDTNWTGLTTAQSSSVGFSLIGGLLDGNWRGV</sequence>
<feature type="compositionally biased region" description="Low complexity" evidence="8">
    <location>
        <begin position="98"/>
        <end position="118"/>
    </location>
</feature>
<evidence type="ECO:0000259" key="10">
    <source>
        <dbReference type="Pfam" id="PF13813"/>
    </source>
</evidence>
<evidence type="ECO:0000256" key="9">
    <source>
        <dbReference type="SAM" id="Phobius"/>
    </source>
</evidence>
<evidence type="ECO:0000256" key="6">
    <source>
        <dbReference type="ARBA" id="ARBA00022989"/>
    </source>
</evidence>
<dbReference type="PANTHER" id="PTHR31595:SF57">
    <property type="entry name" value="OS04G0481900 PROTEIN"/>
    <property type="match status" value="1"/>
</dbReference>
<dbReference type="InterPro" id="IPR032805">
    <property type="entry name" value="Wax_synthase_dom"/>
</dbReference>
<evidence type="ECO:0000256" key="8">
    <source>
        <dbReference type="SAM" id="MobiDB-lite"/>
    </source>
</evidence>
<evidence type="ECO:0000256" key="7">
    <source>
        <dbReference type="ARBA" id="ARBA00023136"/>
    </source>
</evidence>
<dbReference type="PANTHER" id="PTHR31595">
    <property type="entry name" value="LONG-CHAIN-ALCOHOL O-FATTY-ACYLTRANSFERASE 3-RELATED"/>
    <property type="match status" value="1"/>
</dbReference>
<feature type="domain" description="Wax synthase" evidence="10">
    <location>
        <begin position="264"/>
        <end position="351"/>
    </location>
</feature>
<protein>
    <submittedName>
        <fullName evidence="11">Membrane bound O-acyl transferase family-domain-containing protein</fullName>
    </submittedName>
</protein>
<feature type="transmembrane region" description="Helical" evidence="9">
    <location>
        <begin position="29"/>
        <end position="48"/>
    </location>
</feature>
<accession>A0ABR1Y0W0</accession>
<comment type="caution">
    <text evidence="11">The sequence shown here is derived from an EMBL/GenBank/DDBJ whole genome shotgun (WGS) entry which is preliminary data.</text>
</comment>
<evidence type="ECO:0000256" key="4">
    <source>
        <dbReference type="ARBA" id="ARBA00022679"/>
    </source>
</evidence>
<gene>
    <name evidence="11" type="ORF">IWX90DRAFT_166341</name>
</gene>
<organism evidence="11 12">
    <name type="scientific">Phyllosticta citrichinensis</name>
    <dbReference type="NCBI Taxonomy" id="1130410"/>
    <lineage>
        <taxon>Eukaryota</taxon>
        <taxon>Fungi</taxon>
        <taxon>Dikarya</taxon>
        <taxon>Ascomycota</taxon>
        <taxon>Pezizomycotina</taxon>
        <taxon>Dothideomycetes</taxon>
        <taxon>Dothideomycetes incertae sedis</taxon>
        <taxon>Botryosphaeriales</taxon>
        <taxon>Phyllostictaceae</taxon>
        <taxon>Phyllosticta</taxon>
    </lineage>
</organism>
<feature type="transmembrane region" description="Helical" evidence="9">
    <location>
        <begin position="60"/>
        <end position="77"/>
    </location>
</feature>
<name>A0ABR1Y0W0_9PEZI</name>
<dbReference type="InterPro" id="IPR044851">
    <property type="entry name" value="Wax_synthase"/>
</dbReference>
<keyword evidence="6 9" id="KW-1133">Transmembrane helix</keyword>
<evidence type="ECO:0000256" key="5">
    <source>
        <dbReference type="ARBA" id="ARBA00022692"/>
    </source>
</evidence>
<feature type="region of interest" description="Disordered" evidence="8">
    <location>
        <begin position="98"/>
        <end position="132"/>
    </location>
</feature>
<comment type="similarity">
    <text evidence="3">Belongs to the wax synthase family.</text>
</comment>
<evidence type="ECO:0000313" key="12">
    <source>
        <dbReference type="Proteomes" id="UP001456524"/>
    </source>
</evidence>
<dbReference type="GO" id="GO:0016740">
    <property type="term" value="F:transferase activity"/>
    <property type="evidence" value="ECO:0007669"/>
    <property type="project" value="UniProtKB-KW"/>
</dbReference>
<dbReference type="Pfam" id="PF13813">
    <property type="entry name" value="MBOAT_2"/>
    <property type="match status" value="1"/>
</dbReference>
<keyword evidence="5 9" id="KW-0812">Transmembrane</keyword>
<comment type="subcellular location">
    <subcellularLocation>
        <location evidence="1">Membrane</location>
        <topology evidence="1">Multi-pass membrane protein</topology>
    </subcellularLocation>
</comment>
<evidence type="ECO:0000313" key="11">
    <source>
        <dbReference type="EMBL" id="KAK8174195.1"/>
    </source>
</evidence>
<keyword evidence="4 11" id="KW-0808">Transferase</keyword>
<reference evidence="11 12" key="1">
    <citation type="journal article" date="2022" name="G3 (Bethesda)">
        <title>Enemy or ally: a genomic approach to elucidate the lifestyle of Phyllosticta citrichinaensis.</title>
        <authorList>
            <person name="Buijs V.A."/>
            <person name="Groenewald J.Z."/>
            <person name="Haridas S."/>
            <person name="LaButti K.M."/>
            <person name="Lipzen A."/>
            <person name="Martin F.M."/>
            <person name="Barry K."/>
            <person name="Grigoriev I.V."/>
            <person name="Crous P.W."/>
            <person name="Seidl M.F."/>
        </authorList>
    </citation>
    <scope>NUCLEOTIDE SEQUENCE [LARGE SCALE GENOMIC DNA]</scope>
    <source>
        <strain evidence="11 12">CBS 129764</strain>
    </source>
</reference>
<evidence type="ECO:0000256" key="3">
    <source>
        <dbReference type="ARBA" id="ARBA00007282"/>
    </source>
</evidence>
<keyword evidence="12" id="KW-1185">Reference proteome</keyword>
<evidence type="ECO:0000256" key="1">
    <source>
        <dbReference type="ARBA" id="ARBA00004141"/>
    </source>
</evidence>
<comment type="pathway">
    <text evidence="2">Secondary metabolite biosynthesis.</text>
</comment>